<feature type="compositionally biased region" description="Polar residues" evidence="1">
    <location>
        <begin position="97"/>
        <end position="117"/>
    </location>
</feature>
<feature type="compositionally biased region" description="Polar residues" evidence="1">
    <location>
        <begin position="296"/>
        <end position="328"/>
    </location>
</feature>
<dbReference type="EMBL" id="NHYD01003967">
    <property type="protein sequence ID" value="PPQ67925.1"/>
    <property type="molecule type" value="Genomic_DNA"/>
</dbReference>
<dbReference type="PANTHER" id="PTHR38701">
    <property type="entry name" value="CHROMOSOME 8, WHOLE GENOME SHOTGUN SEQUENCE"/>
    <property type="match status" value="1"/>
</dbReference>
<reference evidence="2 3" key="1">
    <citation type="journal article" date="2018" name="Evol. Lett.">
        <title>Horizontal gene cluster transfer increased hallucinogenic mushroom diversity.</title>
        <authorList>
            <person name="Reynolds H.T."/>
            <person name="Vijayakumar V."/>
            <person name="Gluck-Thaler E."/>
            <person name="Korotkin H.B."/>
            <person name="Matheny P.B."/>
            <person name="Slot J.C."/>
        </authorList>
    </citation>
    <scope>NUCLEOTIDE SEQUENCE [LARGE SCALE GENOMIC DNA]</scope>
    <source>
        <strain evidence="2 3">2631</strain>
    </source>
</reference>
<feature type="compositionally biased region" description="Polar residues" evidence="1">
    <location>
        <begin position="416"/>
        <end position="427"/>
    </location>
</feature>
<feature type="compositionally biased region" description="Polar residues" evidence="1">
    <location>
        <begin position="247"/>
        <end position="256"/>
    </location>
</feature>
<feature type="compositionally biased region" description="Basic and acidic residues" evidence="1">
    <location>
        <begin position="623"/>
        <end position="644"/>
    </location>
</feature>
<comment type="caution">
    <text evidence="2">The sequence shown here is derived from an EMBL/GenBank/DDBJ whole genome shotgun (WGS) entry which is preliminary data.</text>
</comment>
<dbReference type="STRING" id="93625.A0A409VNR6"/>
<gene>
    <name evidence="2" type="ORF">CVT25_000337</name>
</gene>
<evidence type="ECO:0000313" key="2">
    <source>
        <dbReference type="EMBL" id="PPQ67925.1"/>
    </source>
</evidence>
<sequence>MDSGTTFKPKVTVKLNYDKPSTSAGPHTRIQITRPASPAKSYVSSSNTEPTFRPKAKVNSSATTRKAGGSTVSTSASSTPRAGSPTKLTPRVKTGVLSPTNGVNHGSLRSPTATSAPATPELRRTAKTHSASSLRTEETRTRAMSTSLRHAPSMVNFRPSASSVVSGSGSAVSGAVSSVSPRLLSTNSAVGFGDRSSSPTPKIRLKVSNLPKAAVDPSPRPPSPSSPPNLNIFPSTRLTATARTRTPSVSSTVNQIQRQHPQPPTSPPQQFYPITTAVSAANPHRFAASRPPTAPRINSSPGHHVFQSFSQPSSAPLLDQSASPSNRPRSAGGLLNGKSPSAKIDPASIPLPPHSPPASAVSFSSRSSVSRSSASASHLGMGGDARLSSSTDSSSRRSPGAHYQGSSDDLRATLDNLMQYTSGANSVTDDDDSGLDRDTDGEGVATSKDNKVKAEAKSNRKIADLEITNRSLLVINASLEATKHRQAKEIHELKKKLRESRLILPPRAYRALSSQDPTELEEDEDDFEGSDMDAEDTGGDEIYKRVKLILDTLLVSGKAALEKQPKDFPEGGKGAAKVLSPEEQRDYHGTNEADQDEQGSSTSMPPLEYSPHMDLRQPLQQRPKHEHDIPHGSEDGNHRDKDADYDNFNYGDDSFDGLGNETITSEEEVEAMTISTLSPPSSPPPPPILITQPT</sequence>
<feature type="compositionally biased region" description="Low complexity" evidence="1">
    <location>
        <begin position="67"/>
        <end position="79"/>
    </location>
</feature>
<dbReference type="AlphaFoldDB" id="A0A409VNR6"/>
<dbReference type="PANTHER" id="PTHR38701:SF1">
    <property type="entry name" value="UP-REGULATED DURING SEPTATION PROTEIN 1 DOMAIN-CONTAINING PROTEIN"/>
    <property type="match status" value="1"/>
</dbReference>
<keyword evidence="3" id="KW-1185">Reference proteome</keyword>
<dbReference type="Proteomes" id="UP000283269">
    <property type="component" value="Unassembled WGS sequence"/>
</dbReference>
<dbReference type="OrthoDB" id="2555519at2759"/>
<feature type="compositionally biased region" description="Polar residues" evidence="1">
    <location>
        <begin position="183"/>
        <end position="200"/>
    </location>
</feature>
<name>A0A409VNR6_PSICY</name>
<feature type="compositionally biased region" description="Acidic residues" evidence="1">
    <location>
        <begin position="518"/>
        <end position="539"/>
    </location>
</feature>
<organism evidence="2 3">
    <name type="scientific">Psilocybe cyanescens</name>
    <dbReference type="NCBI Taxonomy" id="93625"/>
    <lineage>
        <taxon>Eukaryota</taxon>
        <taxon>Fungi</taxon>
        <taxon>Dikarya</taxon>
        <taxon>Basidiomycota</taxon>
        <taxon>Agaricomycotina</taxon>
        <taxon>Agaricomycetes</taxon>
        <taxon>Agaricomycetidae</taxon>
        <taxon>Agaricales</taxon>
        <taxon>Agaricineae</taxon>
        <taxon>Strophariaceae</taxon>
        <taxon>Psilocybe</taxon>
    </lineage>
</organism>
<proteinExistence type="predicted"/>
<feature type="compositionally biased region" description="Basic and acidic residues" evidence="1">
    <location>
        <begin position="561"/>
        <end position="570"/>
    </location>
</feature>
<feature type="compositionally biased region" description="Basic and acidic residues" evidence="1">
    <location>
        <begin position="580"/>
        <end position="591"/>
    </location>
</feature>
<accession>A0A409VNR6</accession>
<feature type="compositionally biased region" description="Low complexity" evidence="1">
    <location>
        <begin position="236"/>
        <end position="246"/>
    </location>
</feature>
<feature type="region of interest" description="Disordered" evidence="1">
    <location>
        <begin position="561"/>
        <end position="694"/>
    </location>
</feature>
<feature type="region of interest" description="Disordered" evidence="1">
    <location>
        <begin position="508"/>
        <end position="539"/>
    </location>
</feature>
<feature type="compositionally biased region" description="Low complexity" evidence="1">
    <location>
        <begin position="160"/>
        <end position="180"/>
    </location>
</feature>
<feature type="compositionally biased region" description="Low complexity" evidence="1">
    <location>
        <begin position="357"/>
        <end position="379"/>
    </location>
</feature>
<evidence type="ECO:0000313" key="3">
    <source>
        <dbReference type="Proteomes" id="UP000283269"/>
    </source>
</evidence>
<evidence type="ECO:0000256" key="1">
    <source>
        <dbReference type="SAM" id="MobiDB-lite"/>
    </source>
</evidence>
<dbReference type="InParanoid" id="A0A409VNR6"/>
<feature type="compositionally biased region" description="Pro residues" evidence="1">
    <location>
        <begin position="218"/>
        <end position="227"/>
    </location>
</feature>
<feature type="region of interest" description="Disordered" evidence="1">
    <location>
        <begin position="1"/>
        <end position="456"/>
    </location>
</feature>
<protein>
    <submittedName>
        <fullName evidence="2">Uncharacterized protein</fullName>
    </submittedName>
</protein>
<feature type="compositionally biased region" description="Low complexity" evidence="1">
    <location>
        <begin position="386"/>
        <end position="398"/>
    </location>
</feature>